<evidence type="ECO:0000313" key="2">
    <source>
        <dbReference type="Proteomes" id="UP000006055"/>
    </source>
</evidence>
<dbReference type="Proteomes" id="UP000006055">
    <property type="component" value="Chromosome"/>
</dbReference>
<gene>
    <name evidence="1" type="ordered locus">Desti_3905</name>
</gene>
<dbReference type="HOGENOM" id="CLU_116293_0_1_7"/>
<evidence type="ECO:0000313" key="1">
    <source>
        <dbReference type="EMBL" id="AFM26547.1"/>
    </source>
</evidence>
<dbReference type="eggNOG" id="COG1487">
    <property type="taxonomic scope" value="Bacteria"/>
</dbReference>
<dbReference type="STRING" id="706587.Desti_3905"/>
<dbReference type="RefSeq" id="WP_014811673.1">
    <property type="nucleotide sequence ID" value="NC_018025.1"/>
</dbReference>
<dbReference type="Pfam" id="PF14367">
    <property type="entry name" value="DUF4411"/>
    <property type="match status" value="1"/>
</dbReference>
<evidence type="ECO:0008006" key="3">
    <source>
        <dbReference type="Google" id="ProtNLM"/>
    </source>
</evidence>
<dbReference type="AlphaFoldDB" id="I4CAF6"/>
<dbReference type="KEGG" id="dti:Desti_3905"/>
<keyword evidence="2" id="KW-1185">Reference proteome</keyword>
<proteinExistence type="predicted"/>
<organism evidence="1 2">
    <name type="scientific">Desulfomonile tiedjei (strain ATCC 49306 / DSM 6799 / DCB-1)</name>
    <dbReference type="NCBI Taxonomy" id="706587"/>
    <lineage>
        <taxon>Bacteria</taxon>
        <taxon>Pseudomonadati</taxon>
        <taxon>Thermodesulfobacteriota</taxon>
        <taxon>Desulfomonilia</taxon>
        <taxon>Desulfomonilales</taxon>
        <taxon>Desulfomonilaceae</taxon>
        <taxon>Desulfomonile</taxon>
    </lineage>
</organism>
<dbReference type="SUPFAM" id="SSF88723">
    <property type="entry name" value="PIN domain-like"/>
    <property type="match status" value="1"/>
</dbReference>
<sequence length="164" mass="18721">MKGARYLLDANVFIEAARRYYAFDLVPAFWNMLISLANNRQIESIDRVQDELLRGNDDLAAWVRNDFASAFSSTDDASVIGNYSDIMAWVQSENQYHDLAKREFAAGADGWLIAYAKHNGHTIVTQEVLDLQRKNRVPIPNVCQKFGVKSVNTFGMLRELNIRF</sequence>
<dbReference type="OrthoDB" id="338425at2"/>
<protein>
    <recommendedName>
        <fullName evidence="3">DUF4411 family protein</fullName>
    </recommendedName>
</protein>
<name>I4CAF6_DESTA</name>
<dbReference type="InterPro" id="IPR016541">
    <property type="entry name" value="UCP008505"/>
</dbReference>
<accession>I4CAF6</accession>
<dbReference type="InterPro" id="IPR029060">
    <property type="entry name" value="PIN-like_dom_sf"/>
</dbReference>
<dbReference type="EMBL" id="CP003360">
    <property type="protein sequence ID" value="AFM26547.1"/>
    <property type="molecule type" value="Genomic_DNA"/>
</dbReference>
<reference evidence="2" key="1">
    <citation type="submission" date="2012-06" db="EMBL/GenBank/DDBJ databases">
        <title>Complete sequence of chromosome of Desulfomonile tiedjei DSM 6799.</title>
        <authorList>
            <person name="Lucas S."/>
            <person name="Copeland A."/>
            <person name="Lapidus A."/>
            <person name="Glavina del Rio T."/>
            <person name="Dalin E."/>
            <person name="Tice H."/>
            <person name="Bruce D."/>
            <person name="Goodwin L."/>
            <person name="Pitluck S."/>
            <person name="Peters L."/>
            <person name="Ovchinnikova G."/>
            <person name="Zeytun A."/>
            <person name="Lu M."/>
            <person name="Kyrpides N."/>
            <person name="Mavromatis K."/>
            <person name="Ivanova N."/>
            <person name="Brettin T."/>
            <person name="Detter J.C."/>
            <person name="Han C."/>
            <person name="Larimer F."/>
            <person name="Land M."/>
            <person name="Hauser L."/>
            <person name="Markowitz V."/>
            <person name="Cheng J.-F."/>
            <person name="Hugenholtz P."/>
            <person name="Woyke T."/>
            <person name="Wu D."/>
            <person name="Spring S."/>
            <person name="Schroeder M."/>
            <person name="Brambilla E."/>
            <person name="Klenk H.-P."/>
            <person name="Eisen J.A."/>
        </authorList>
    </citation>
    <scope>NUCLEOTIDE SEQUENCE [LARGE SCALE GENOMIC DNA]</scope>
    <source>
        <strain evidence="2">ATCC 49306 / DSM 6799 / DCB-1</strain>
    </source>
</reference>